<dbReference type="PANTHER" id="PTHR30126:SF99">
    <property type="entry name" value="TRANSCRIPTIONAL REGULATOR LYSR FAMILY"/>
    <property type="match status" value="1"/>
</dbReference>
<protein>
    <recommendedName>
        <fullName evidence="6">HTH-type transcriptional regulator TtuA</fullName>
    </recommendedName>
    <alternativeName>
        <fullName evidence="7">Tartrate utilization transcriptional regulator</fullName>
    </alternativeName>
</protein>
<evidence type="ECO:0000313" key="10">
    <source>
        <dbReference type="Proteomes" id="UP000320653"/>
    </source>
</evidence>
<evidence type="ECO:0000313" key="9">
    <source>
        <dbReference type="EMBL" id="TWF46499.1"/>
    </source>
</evidence>
<dbReference type="PROSITE" id="PS50931">
    <property type="entry name" value="HTH_LYSR"/>
    <property type="match status" value="1"/>
</dbReference>
<feature type="domain" description="HTH lysR-type" evidence="8">
    <location>
        <begin position="2"/>
        <end position="59"/>
    </location>
</feature>
<dbReference type="RefSeq" id="WP_145643164.1">
    <property type="nucleotide sequence ID" value="NZ_VIWP01000014.1"/>
</dbReference>
<dbReference type="GO" id="GO:0000976">
    <property type="term" value="F:transcription cis-regulatory region binding"/>
    <property type="evidence" value="ECO:0007669"/>
    <property type="project" value="TreeGrafter"/>
</dbReference>
<dbReference type="PRINTS" id="PR00039">
    <property type="entry name" value="HTHLYSR"/>
</dbReference>
<dbReference type="Proteomes" id="UP000320653">
    <property type="component" value="Unassembled WGS sequence"/>
</dbReference>
<keyword evidence="2" id="KW-0805">Transcription regulation</keyword>
<evidence type="ECO:0000256" key="7">
    <source>
        <dbReference type="ARBA" id="ARBA00083243"/>
    </source>
</evidence>
<comment type="similarity">
    <text evidence="1">Belongs to the LysR transcriptional regulatory family.</text>
</comment>
<dbReference type="AlphaFoldDB" id="A0A561Q832"/>
<evidence type="ECO:0000256" key="2">
    <source>
        <dbReference type="ARBA" id="ARBA00023015"/>
    </source>
</evidence>
<reference evidence="9 10" key="1">
    <citation type="submission" date="2019-06" db="EMBL/GenBank/DDBJ databases">
        <title>Sorghum-associated microbial communities from plants grown in Nebraska, USA.</title>
        <authorList>
            <person name="Schachtman D."/>
        </authorList>
    </citation>
    <scope>NUCLEOTIDE SEQUENCE [LARGE SCALE GENOMIC DNA]</scope>
    <source>
        <strain evidence="9 10">1225</strain>
    </source>
</reference>
<dbReference type="InterPro" id="IPR036388">
    <property type="entry name" value="WH-like_DNA-bd_sf"/>
</dbReference>
<organism evidence="9 10">
    <name type="scientific">Neorhizobium alkalisoli</name>
    <dbReference type="NCBI Taxonomy" id="528178"/>
    <lineage>
        <taxon>Bacteria</taxon>
        <taxon>Pseudomonadati</taxon>
        <taxon>Pseudomonadota</taxon>
        <taxon>Alphaproteobacteria</taxon>
        <taxon>Hyphomicrobiales</taxon>
        <taxon>Rhizobiaceae</taxon>
        <taxon>Rhizobium/Agrobacterium group</taxon>
        <taxon>Neorhizobium</taxon>
    </lineage>
</organism>
<dbReference type="PANTHER" id="PTHR30126">
    <property type="entry name" value="HTH-TYPE TRANSCRIPTIONAL REGULATOR"/>
    <property type="match status" value="1"/>
</dbReference>
<sequence>MLNAQWLETFVTLCEEGHFTRAAARLNMTQPGVSQQLKKLEDQIGQPLITRDGKGFTLTPAGEAVRDHGRRRCEEERRLREAFDGDDAGKGPVSLACSGSLAMLIYPRVLDLMQQSEGLNVKLEAAPQASVLEGVLSGLYDIGIADHKPTHPRLDGDLIGSDELCLLVPIGEPSAPGYADLERLGFIAHPDGFAYADELLSANFADAYPGLERLRIRSFINQIGQIPEPVARGIGYTILPRSGVNTYPRREALACVKLAHPVHHELWLVRRRGKVLAARTRHLMAAVIETVGELAQLS</sequence>
<dbReference type="Pfam" id="PF03466">
    <property type="entry name" value="LysR_substrate"/>
    <property type="match status" value="1"/>
</dbReference>
<dbReference type="InterPro" id="IPR036390">
    <property type="entry name" value="WH_DNA-bd_sf"/>
</dbReference>
<accession>A0A561Q832</accession>
<evidence type="ECO:0000256" key="5">
    <source>
        <dbReference type="ARBA" id="ARBA00054626"/>
    </source>
</evidence>
<dbReference type="Gene3D" id="1.10.10.10">
    <property type="entry name" value="Winged helix-like DNA-binding domain superfamily/Winged helix DNA-binding domain"/>
    <property type="match status" value="1"/>
</dbReference>
<comment type="caution">
    <text evidence="9">The sequence shown here is derived from an EMBL/GenBank/DDBJ whole genome shotgun (WGS) entry which is preliminary data.</text>
</comment>
<comment type="function">
    <text evidence="5">Transcriptional regulator of the ttuABCDE tartrate utilization operon.</text>
</comment>
<proteinExistence type="inferred from homology"/>
<evidence type="ECO:0000259" key="8">
    <source>
        <dbReference type="PROSITE" id="PS50931"/>
    </source>
</evidence>
<dbReference type="Gene3D" id="3.40.190.10">
    <property type="entry name" value="Periplasmic binding protein-like II"/>
    <property type="match status" value="2"/>
</dbReference>
<name>A0A561Q832_9HYPH</name>
<dbReference type="GO" id="GO:0003700">
    <property type="term" value="F:DNA-binding transcription factor activity"/>
    <property type="evidence" value="ECO:0007669"/>
    <property type="project" value="InterPro"/>
</dbReference>
<dbReference type="SUPFAM" id="SSF46785">
    <property type="entry name" value="Winged helix' DNA-binding domain"/>
    <property type="match status" value="1"/>
</dbReference>
<dbReference type="OrthoDB" id="7506954at2"/>
<dbReference type="SUPFAM" id="SSF53850">
    <property type="entry name" value="Periplasmic binding protein-like II"/>
    <property type="match status" value="1"/>
</dbReference>
<dbReference type="EMBL" id="VIWP01000014">
    <property type="protein sequence ID" value="TWF46499.1"/>
    <property type="molecule type" value="Genomic_DNA"/>
</dbReference>
<keyword evidence="3 9" id="KW-0238">DNA-binding</keyword>
<evidence type="ECO:0000256" key="3">
    <source>
        <dbReference type="ARBA" id="ARBA00023125"/>
    </source>
</evidence>
<gene>
    <name evidence="9" type="ORF">FHW37_11468</name>
</gene>
<dbReference type="FunFam" id="1.10.10.10:FF:000001">
    <property type="entry name" value="LysR family transcriptional regulator"/>
    <property type="match status" value="1"/>
</dbReference>
<dbReference type="InterPro" id="IPR000847">
    <property type="entry name" value="LysR_HTH_N"/>
</dbReference>
<keyword evidence="4" id="KW-0804">Transcription</keyword>
<dbReference type="Pfam" id="PF00126">
    <property type="entry name" value="HTH_1"/>
    <property type="match status" value="1"/>
</dbReference>
<evidence type="ECO:0000256" key="1">
    <source>
        <dbReference type="ARBA" id="ARBA00009437"/>
    </source>
</evidence>
<dbReference type="CDD" id="cd05466">
    <property type="entry name" value="PBP2_LTTR_substrate"/>
    <property type="match status" value="1"/>
</dbReference>
<dbReference type="InterPro" id="IPR005119">
    <property type="entry name" value="LysR_subst-bd"/>
</dbReference>
<keyword evidence="10" id="KW-1185">Reference proteome</keyword>
<evidence type="ECO:0000256" key="4">
    <source>
        <dbReference type="ARBA" id="ARBA00023163"/>
    </source>
</evidence>
<evidence type="ECO:0000256" key="6">
    <source>
        <dbReference type="ARBA" id="ARBA00067332"/>
    </source>
</evidence>